<dbReference type="InterPro" id="IPR007710">
    <property type="entry name" value="Nucleoside_deoxyribTrfase"/>
</dbReference>
<dbReference type="AlphaFoldDB" id="A0A077ZU55"/>
<keyword evidence="1" id="KW-0808">Transferase</keyword>
<evidence type="ECO:0000313" key="2">
    <source>
        <dbReference type="Proteomes" id="UP000039865"/>
    </source>
</evidence>
<evidence type="ECO:0000313" key="1">
    <source>
        <dbReference type="EMBL" id="CDW71996.1"/>
    </source>
</evidence>
<dbReference type="GO" id="GO:0016740">
    <property type="term" value="F:transferase activity"/>
    <property type="evidence" value="ECO:0007669"/>
    <property type="project" value="UniProtKB-KW"/>
</dbReference>
<accession>A0A077ZU55</accession>
<dbReference type="Proteomes" id="UP000039865">
    <property type="component" value="Unassembled WGS sequence"/>
</dbReference>
<dbReference type="EMBL" id="CCKQ01000900">
    <property type="protein sequence ID" value="CDW71996.1"/>
    <property type="molecule type" value="Genomic_DNA"/>
</dbReference>
<dbReference type="Pfam" id="PF05014">
    <property type="entry name" value="Nuc_deoxyrib_tr"/>
    <property type="match status" value="1"/>
</dbReference>
<dbReference type="InParanoid" id="A0A077ZU55"/>
<dbReference type="Gene3D" id="3.40.50.450">
    <property type="match status" value="1"/>
</dbReference>
<sequence length="249" mass="28468">MEIQSTQDTLIDSPKHMNHYIYFASPLFNTKECLFNVSIASKLESKGHKVYLPQRDGFEFSQLTQMLPDHFSEEEKSKAVAWIIYLADLSKLSQGTVCLANLDEPLDPGVLIEIMYAKQLGIPTIGYRCDSRTPFGASSSWNFGMHFFPLFQCDYFISLSNVNTGSVDDSEKLITDLVGKIEEIQNDLHPKVTIQKFDDIRMMAAKLIPQDVNKLSELPLDRLVNQYVEMKSKLESMEPQIIKMHETHH</sequence>
<proteinExistence type="predicted"/>
<protein>
    <submittedName>
        <fullName evidence="1">Nucleoside 2-deoxyribosyltransferase</fullName>
    </submittedName>
</protein>
<name>A0A077ZU55_STYLE</name>
<reference evidence="1 2" key="1">
    <citation type="submission" date="2014-06" db="EMBL/GenBank/DDBJ databases">
        <authorList>
            <person name="Swart Estienne"/>
        </authorList>
    </citation>
    <scope>NUCLEOTIDE SEQUENCE [LARGE SCALE GENOMIC DNA]</scope>
    <source>
        <strain evidence="1 2">130c</strain>
    </source>
</reference>
<organism evidence="1 2">
    <name type="scientific">Stylonychia lemnae</name>
    <name type="common">Ciliate</name>
    <dbReference type="NCBI Taxonomy" id="5949"/>
    <lineage>
        <taxon>Eukaryota</taxon>
        <taxon>Sar</taxon>
        <taxon>Alveolata</taxon>
        <taxon>Ciliophora</taxon>
        <taxon>Intramacronucleata</taxon>
        <taxon>Spirotrichea</taxon>
        <taxon>Stichotrichia</taxon>
        <taxon>Sporadotrichida</taxon>
        <taxon>Oxytrichidae</taxon>
        <taxon>Stylonychinae</taxon>
        <taxon>Stylonychia</taxon>
    </lineage>
</organism>
<dbReference type="SUPFAM" id="SSF52309">
    <property type="entry name" value="N-(deoxy)ribosyltransferase-like"/>
    <property type="match status" value="1"/>
</dbReference>
<keyword evidence="2" id="KW-1185">Reference proteome</keyword>
<gene>
    <name evidence="1" type="primary">Contig2878.g3085</name>
    <name evidence="1" type="ORF">STYLEM_947</name>
</gene>